<dbReference type="Proteomes" id="UP001227192">
    <property type="component" value="Unassembled WGS sequence"/>
</dbReference>
<organism evidence="3 4">
    <name type="scientific">Penicillium thymicola</name>
    <dbReference type="NCBI Taxonomy" id="293382"/>
    <lineage>
        <taxon>Eukaryota</taxon>
        <taxon>Fungi</taxon>
        <taxon>Dikarya</taxon>
        <taxon>Ascomycota</taxon>
        <taxon>Pezizomycotina</taxon>
        <taxon>Eurotiomycetes</taxon>
        <taxon>Eurotiomycetidae</taxon>
        <taxon>Eurotiales</taxon>
        <taxon>Aspergillaceae</taxon>
        <taxon>Penicillium</taxon>
    </lineage>
</organism>
<proteinExistence type="predicted"/>
<protein>
    <recommendedName>
        <fullName evidence="2">Peptidase C45 hydrolase domain-containing protein</fullName>
    </recommendedName>
</protein>
<evidence type="ECO:0000256" key="1">
    <source>
        <dbReference type="SAM" id="MobiDB-lite"/>
    </source>
</evidence>
<reference evidence="3" key="1">
    <citation type="submission" date="2015-06" db="EMBL/GenBank/DDBJ databases">
        <authorList>
            <person name="Nguyen H."/>
        </authorList>
    </citation>
    <scope>NUCLEOTIDE SEQUENCE</scope>
    <source>
        <strain evidence="3">DAOM 180753</strain>
    </source>
</reference>
<dbReference type="Gene3D" id="3.60.60.10">
    <property type="entry name" value="Penicillin V Acylase, Chain A"/>
    <property type="match status" value="1"/>
</dbReference>
<evidence type="ECO:0000313" key="3">
    <source>
        <dbReference type="EMBL" id="KAJ9489228.1"/>
    </source>
</evidence>
<keyword evidence="4" id="KW-1185">Reference proteome</keyword>
<dbReference type="AlphaFoldDB" id="A0AAI9TM51"/>
<dbReference type="InterPro" id="IPR047794">
    <property type="entry name" value="C45_proenzyme-like"/>
</dbReference>
<feature type="region of interest" description="Disordered" evidence="1">
    <location>
        <begin position="106"/>
        <end position="137"/>
    </location>
</feature>
<dbReference type="InterPro" id="IPR005079">
    <property type="entry name" value="Peptidase_C45_hydrolase"/>
</dbReference>
<dbReference type="Gene3D" id="1.10.10.2120">
    <property type="match status" value="1"/>
</dbReference>
<evidence type="ECO:0000313" key="4">
    <source>
        <dbReference type="Proteomes" id="UP001227192"/>
    </source>
</evidence>
<feature type="domain" description="Peptidase C45 hydrolase" evidence="2">
    <location>
        <begin position="158"/>
        <end position="408"/>
    </location>
</feature>
<accession>A0AAI9TM51</accession>
<dbReference type="InterPro" id="IPR047801">
    <property type="entry name" value="Peptidase_C45"/>
</dbReference>
<reference evidence="3" key="2">
    <citation type="journal article" date="2016" name="Fungal Biol.">
        <title>Ochratoxin A production by Penicillium thymicola.</title>
        <authorList>
            <person name="Nguyen H.D.T."/>
            <person name="McMullin D.R."/>
            <person name="Ponomareva E."/>
            <person name="Riley R."/>
            <person name="Pomraning K.R."/>
            <person name="Baker S.E."/>
            <person name="Seifert K.A."/>
        </authorList>
    </citation>
    <scope>NUCLEOTIDE SEQUENCE</scope>
    <source>
        <strain evidence="3">DAOM 180753</strain>
    </source>
</reference>
<dbReference type="PANTHER" id="PTHR34180">
    <property type="entry name" value="PEPTIDASE C45"/>
    <property type="match status" value="1"/>
</dbReference>
<evidence type="ECO:0000259" key="2">
    <source>
        <dbReference type="Pfam" id="PF03417"/>
    </source>
</evidence>
<name>A0AAI9TM51_PENTH</name>
<dbReference type="EMBL" id="LACB01000090">
    <property type="protein sequence ID" value="KAJ9489228.1"/>
    <property type="molecule type" value="Genomic_DNA"/>
</dbReference>
<gene>
    <name evidence="3" type="ORF">VN97_g4030</name>
</gene>
<dbReference type="PANTHER" id="PTHR34180:SF1">
    <property type="entry name" value="BETA-ALANYL-DOPAMINE_CARCININE HYDROLASE"/>
    <property type="match status" value="1"/>
</dbReference>
<sequence length="421" mass="46540">MSVHPYYQHVVVNGLPYDRGFSYGEQTKEKIQLNVTYYKQPGKLGPWSSVSRVIQNCYIPGLQRYWPSGWEEMRGVAAGAGVKVEDIVMLNARYDLSHVKFEPVPETPAAEEPKAAKVAQPTEKSPTTEEKAVGEEQQVEVAEECTSAIILAPATRNREVFTAQNWDMSHRLVTEDAIIYLEIHPDPSENIPSMFLVTEAGQLGRSGCNSAGLGLTANSLQSNMDLAPDLSIPIPPSGALRRLFLEQSNYSVGLKCIAQTPRHVAFNMMVSSANDIGMCLEVTPQTIFRSVISSGSEKPYLVHSNHFHTDPFLSQTQIADTYLGGSSWYRGDRLEAGLRKQAQKENLIEQDIVSAFQDHAGYPHSLCEHVAEAKSSKEENSGPYSGPTSTVCCVIYNLSKRTVRVCKGCPCEGTFQDFKLR</sequence>
<comment type="caution">
    <text evidence="3">The sequence shown here is derived from an EMBL/GenBank/DDBJ whole genome shotgun (WGS) entry which is preliminary data.</text>
</comment>
<dbReference type="NCBIfam" id="NF040521">
    <property type="entry name" value="C45_proenzyme"/>
    <property type="match status" value="1"/>
</dbReference>
<dbReference type="Pfam" id="PF03417">
    <property type="entry name" value="AAT"/>
    <property type="match status" value="1"/>
</dbReference>